<keyword evidence="2" id="KW-0812">Transmembrane</keyword>
<keyword evidence="1" id="KW-0175">Coiled coil</keyword>
<reference evidence="3 4" key="1">
    <citation type="journal article" date="2011" name="J. Bacteriol.">
        <title>Complete Genome Sequence of a Nonculturable Methanococcus maripaludis Strain Extracted in a Metagenomic Survey of Petroleum Reservoir Fluids.</title>
        <authorList>
            <person name="Wang X."/>
            <person name="Greenfield P."/>
            <person name="Li D."/>
            <person name="Hendry P."/>
            <person name="Volk H."/>
            <person name="Sutherland T.D."/>
        </authorList>
    </citation>
    <scope>NUCLEOTIDE SEQUENCE [LARGE SCALE GENOMIC DNA]</scope>
    <source>
        <strain evidence="3 4">X1</strain>
    </source>
</reference>
<keyword evidence="2" id="KW-0472">Membrane</keyword>
<dbReference type="RefSeq" id="WP_013998893.1">
    <property type="nucleotide sequence ID" value="NC_015847.1"/>
</dbReference>
<proteinExistence type="predicted"/>
<dbReference type="EMBL" id="CP002913">
    <property type="protein sequence ID" value="AEK19385.1"/>
    <property type="molecule type" value="Genomic_DNA"/>
</dbReference>
<feature type="coiled-coil region" evidence="1">
    <location>
        <begin position="131"/>
        <end position="165"/>
    </location>
</feature>
<name>G0H3J5_METMI</name>
<evidence type="ECO:0000313" key="4">
    <source>
        <dbReference type="Proteomes" id="UP000008889"/>
    </source>
</evidence>
<feature type="transmembrane region" description="Helical" evidence="2">
    <location>
        <begin position="6"/>
        <end position="27"/>
    </location>
</feature>
<evidence type="ECO:0000256" key="1">
    <source>
        <dbReference type="SAM" id="Coils"/>
    </source>
</evidence>
<protein>
    <submittedName>
        <fullName evidence="3">Uncharacterized protein</fullName>
    </submittedName>
</protein>
<feature type="transmembrane region" description="Helical" evidence="2">
    <location>
        <begin position="244"/>
        <end position="262"/>
    </location>
</feature>
<gene>
    <name evidence="3" type="ORF">GYY_02510</name>
</gene>
<dbReference type="PATRIC" id="fig|1053692.7.peg.495"/>
<keyword evidence="2" id="KW-1133">Transmembrane helix</keyword>
<dbReference type="Proteomes" id="UP000008889">
    <property type="component" value="Chromosome"/>
</dbReference>
<organism evidence="4">
    <name type="scientific">Methanococcus maripaludis X1</name>
    <dbReference type="NCBI Taxonomy" id="1053692"/>
    <lineage>
        <taxon>Archaea</taxon>
        <taxon>Methanobacteriati</taxon>
        <taxon>Methanobacteriota</taxon>
        <taxon>Methanomada group</taxon>
        <taxon>Methanococci</taxon>
        <taxon>Methanococcales</taxon>
        <taxon>Methanococcaceae</taxon>
        <taxon>Methanococcus</taxon>
    </lineage>
</organism>
<evidence type="ECO:0000256" key="2">
    <source>
        <dbReference type="SAM" id="Phobius"/>
    </source>
</evidence>
<sequence>MDIYSLTTNIFFLPFIVAVFVIFYMYISLPKDLSEYCKAAWLGGLKNTIIFQDVATDEVICGTKKNGAMYVKFSGETFVFPETHTTQRKFGRPLFNFRPNMCLPLPKESIDELKRLEKVAGKDRAIEYSLMKQRLNRLQNTKNKNNEIENEIEELKTKIENFKIIYSELIDFAYYEKSIETIATKKGEETIKTMELIPVISLVDFKKIDDYLMCFTPYKIKAHIDMFKARIARMMAKLRSPMDYMIYLIIGAIAIAIVWIVIQNTGSTGMDLSPETIAALKGTATTVADTAPGNVVTPNVTVLKP</sequence>
<evidence type="ECO:0000313" key="3">
    <source>
        <dbReference type="EMBL" id="AEK19385.1"/>
    </source>
</evidence>
<accession>G0H3J5</accession>
<dbReference type="HOGENOM" id="CLU_910937_0_0_2"/>
<dbReference type="KEGG" id="mmd:GYY_02510"/>
<dbReference type="GeneID" id="10981930"/>
<dbReference type="AlphaFoldDB" id="G0H3J5"/>